<reference evidence="1" key="1">
    <citation type="submission" date="2023-07" db="EMBL/GenBank/DDBJ databases">
        <title>Chromosome-level Genome Assembly of Striped Snakehead (Channa striata).</title>
        <authorList>
            <person name="Liu H."/>
        </authorList>
    </citation>
    <scope>NUCLEOTIDE SEQUENCE</scope>
    <source>
        <strain evidence="1">Gz</strain>
        <tissue evidence="1">Muscle</tissue>
    </source>
</reference>
<evidence type="ECO:0000313" key="1">
    <source>
        <dbReference type="EMBL" id="KAK2846523.1"/>
    </source>
</evidence>
<accession>A0AA88MW14</accession>
<protein>
    <submittedName>
        <fullName evidence="1">Uncharacterized protein</fullName>
    </submittedName>
</protein>
<proteinExistence type="predicted"/>
<comment type="caution">
    <text evidence="1">The sequence shown here is derived from an EMBL/GenBank/DDBJ whole genome shotgun (WGS) entry which is preliminary data.</text>
</comment>
<dbReference type="EMBL" id="JAUPFM010000007">
    <property type="protein sequence ID" value="KAK2846523.1"/>
    <property type="molecule type" value="Genomic_DNA"/>
</dbReference>
<dbReference type="Proteomes" id="UP001187415">
    <property type="component" value="Unassembled WGS sequence"/>
</dbReference>
<sequence>MSTSVHDLLEPRYSCFWVDRDIARMYHTRAPRQPKLTPEQLIYDGRLLSYSRSFVPAVSAVLRASGLLPEDASH</sequence>
<evidence type="ECO:0000313" key="2">
    <source>
        <dbReference type="Proteomes" id="UP001187415"/>
    </source>
</evidence>
<organism evidence="1 2">
    <name type="scientific">Channa striata</name>
    <name type="common">Snakehead murrel</name>
    <name type="synonym">Ophicephalus striatus</name>
    <dbReference type="NCBI Taxonomy" id="64152"/>
    <lineage>
        <taxon>Eukaryota</taxon>
        <taxon>Metazoa</taxon>
        <taxon>Chordata</taxon>
        <taxon>Craniata</taxon>
        <taxon>Vertebrata</taxon>
        <taxon>Euteleostomi</taxon>
        <taxon>Actinopterygii</taxon>
        <taxon>Neopterygii</taxon>
        <taxon>Teleostei</taxon>
        <taxon>Neoteleostei</taxon>
        <taxon>Acanthomorphata</taxon>
        <taxon>Anabantaria</taxon>
        <taxon>Anabantiformes</taxon>
        <taxon>Channoidei</taxon>
        <taxon>Channidae</taxon>
        <taxon>Channa</taxon>
    </lineage>
</organism>
<name>A0AA88MW14_CHASR</name>
<dbReference type="AlphaFoldDB" id="A0AA88MW14"/>
<gene>
    <name evidence="1" type="ORF">Q5P01_009522</name>
</gene>
<keyword evidence="2" id="KW-1185">Reference proteome</keyword>